<dbReference type="SUPFAM" id="SSF56300">
    <property type="entry name" value="Metallo-dependent phosphatases"/>
    <property type="match status" value="1"/>
</dbReference>
<dbReference type="InterPro" id="IPR029052">
    <property type="entry name" value="Metallo-depent_PP-like"/>
</dbReference>
<keyword evidence="3" id="KW-0378">Hydrolase</keyword>
<accession>A0A2X0VLR9</accession>
<feature type="transmembrane region" description="Helical" evidence="1">
    <location>
        <begin position="111"/>
        <end position="128"/>
    </location>
</feature>
<dbReference type="RefSeq" id="WP_113744502.1">
    <property type="nucleotide sequence ID" value="NZ_UAPV01000001.1"/>
</dbReference>
<keyword evidence="1" id="KW-1133">Transmembrane helix</keyword>
<organism evidence="3 4">
    <name type="scientific">Anaerobiospirillum thomasii</name>
    <dbReference type="NCBI Taxonomy" id="179995"/>
    <lineage>
        <taxon>Bacteria</taxon>
        <taxon>Pseudomonadati</taxon>
        <taxon>Pseudomonadota</taxon>
        <taxon>Gammaproteobacteria</taxon>
        <taxon>Aeromonadales</taxon>
        <taxon>Succinivibrionaceae</taxon>
        <taxon>Anaerobiospirillum</taxon>
    </lineage>
</organism>
<protein>
    <submittedName>
        <fullName evidence="3">Uncharacterized metallophosphoesterase Cj0846</fullName>
        <ecNumber evidence="3">3.1.-.-</ecNumber>
    </submittedName>
</protein>
<dbReference type="AlphaFoldDB" id="A0A2X0VLR9"/>
<dbReference type="PANTHER" id="PTHR31302">
    <property type="entry name" value="TRANSMEMBRANE PROTEIN WITH METALLOPHOSPHOESTERASE DOMAIN-RELATED"/>
    <property type="match status" value="1"/>
</dbReference>
<dbReference type="Gene3D" id="3.60.21.10">
    <property type="match status" value="1"/>
</dbReference>
<name>A0A2X0VLR9_9GAMM</name>
<dbReference type="CDD" id="cd07385">
    <property type="entry name" value="MPP_YkuE_C"/>
    <property type="match status" value="1"/>
</dbReference>
<dbReference type="GO" id="GO:0016787">
    <property type="term" value="F:hydrolase activity"/>
    <property type="evidence" value="ECO:0007669"/>
    <property type="project" value="UniProtKB-KW"/>
</dbReference>
<dbReference type="PANTHER" id="PTHR31302:SF0">
    <property type="entry name" value="TRANSMEMBRANE PROTEIN WITH METALLOPHOSPHOESTERASE DOMAIN"/>
    <property type="match status" value="1"/>
</dbReference>
<keyword evidence="1" id="KW-0812">Transmembrane</keyword>
<dbReference type="InterPro" id="IPR051158">
    <property type="entry name" value="Metallophosphoesterase_sf"/>
</dbReference>
<gene>
    <name evidence="3" type="ORF">NCTC13093_01843</name>
</gene>
<evidence type="ECO:0000313" key="4">
    <source>
        <dbReference type="Proteomes" id="UP000250086"/>
    </source>
</evidence>
<dbReference type="Proteomes" id="UP000250086">
    <property type="component" value="Unassembled WGS sequence"/>
</dbReference>
<proteinExistence type="predicted"/>
<keyword evidence="1" id="KW-0472">Membrane</keyword>
<dbReference type="EMBL" id="UAPV01000001">
    <property type="protein sequence ID" value="SPT70428.1"/>
    <property type="molecule type" value="Genomic_DNA"/>
</dbReference>
<reference evidence="3 4" key="1">
    <citation type="submission" date="2018-06" db="EMBL/GenBank/DDBJ databases">
        <authorList>
            <consortium name="Pathogen Informatics"/>
            <person name="Doyle S."/>
        </authorList>
    </citation>
    <scope>NUCLEOTIDE SEQUENCE [LARGE SCALE GENOMIC DNA]</scope>
    <source>
        <strain evidence="3 4">NCTC13093</strain>
    </source>
</reference>
<sequence>MSILFISSIIFTLYAIASLALPAAIKPRYKILLSIVFIVCSLKFIIYRYTGSILEPNLDVKTVLALETGHAFLLLCAFLALLKDICSVLLLVIKKLMKVKSTFTLNRFNPYLILCALVMAVSGTLYQLKIPDIKVVEVKIKDLPEELEKLNIIQLTDIHIGPILKHDFLEGVVHRVNEQKADLVLLTGDYVDGSVRSNGKEFKSLASLKSTYGIYAVTGNHEYYSMAREWVEHLKGYNIRFLDNEHVTLNIDGATLTIGGSPDLKAPQFNYTGPDAKKTFKGAPDGTRIYLTHEPATVTMTKVDADLMLSGHTHGGIMFFLKPLIAKYNAGYVSGLYKIDDRLQLYVSNGTGIWSGFSCRILVPSEITLIKLKRAE</sequence>
<feature type="transmembrane region" description="Helical" evidence="1">
    <location>
        <begin position="70"/>
        <end position="91"/>
    </location>
</feature>
<dbReference type="EC" id="3.1.-.-" evidence="3"/>
<keyword evidence="4" id="KW-1185">Reference proteome</keyword>
<evidence type="ECO:0000313" key="3">
    <source>
        <dbReference type="EMBL" id="SPT70428.1"/>
    </source>
</evidence>
<feature type="domain" description="Calcineurin-like phosphoesterase" evidence="2">
    <location>
        <begin position="151"/>
        <end position="315"/>
    </location>
</feature>
<evidence type="ECO:0000259" key="2">
    <source>
        <dbReference type="Pfam" id="PF00149"/>
    </source>
</evidence>
<dbReference type="InterPro" id="IPR004843">
    <property type="entry name" value="Calcineurin-like_PHP"/>
</dbReference>
<feature type="transmembrane region" description="Helical" evidence="1">
    <location>
        <begin position="31"/>
        <end position="50"/>
    </location>
</feature>
<feature type="transmembrane region" description="Helical" evidence="1">
    <location>
        <begin position="6"/>
        <end position="24"/>
    </location>
</feature>
<evidence type="ECO:0000256" key="1">
    <source>
        <dbReference type="SAM" id="Phobius"/>
    </source>
</evidence>
<dbReference type="Pfam" id="PF00149">
    <property type="entry name" value="Metallophos"/>
    <property type="match status" value="1"/>
</dbReference>